<dbReference type="PROSITE" id="PS00518">
    <property type="entry name" value="ZF_RING_1"/>
    <property type="match status" value="1"/>
</dbReference>
<comment type="subcellular location">
    <subcellularLocation>
        <location evidence="2 11">Nucleus</location>
    </subcellularLocation>
</comment>
<evidence type="ECO:0000256" key="10">
    <source>
        <dbReference type="PROSITE-ProRule" id="PRU00175"/>
    </source>
</evidence>
<evidence type="ECO:0000259" key="14">
    <source>
        <dbReference type="PROSITE" id="PS50089"/>
    </source>
</evidence>
<organism evidence="16 17">
    <name type="scientific">Nitzschia inconspicua</name>
    <dbReference type="NCBI Taxonomy" id="303405"/>
    <lineage>
        <taxon>Eukaryota</taxon>
        <taxon>Sar</taxon>
        <taxon>Stramenopiles</taxon>
        <taxon>Ochrophyta</taxon>
        <taxon>Bacillariophyta</taxon>
        <taxon>Bacillariophyceae</taxon>
        <taxon>Bacillariophycidae</taxon>
        <taxon>Bacillariales</taxon>
        <taxon>Bacillariaceae</taxon>
        <taxon>Nitzschia</taxon>
    </lineage>
</organism>
<dbReference type="GO" id="GO:0061630">
    <property type="term" value="F:ubiquitin protein ligase activity"/>
    <property type="evidence" value="ECO:0007669"/>
    <property type="project" value="UniProtKB-EC"/>
</dbReference>
<evidence type="ECO:0000256" key="7">
    <source>
        <dbReference type="ARBA" id="ARBA00022786"/>
    </source>
</evidence>
<evidence type="ECO:0000256" key="1">
    <source>
        <dbReference type="ARBA" id="ARBA00000900"/>
    </source>
</evidence>
<dbReference type="CDD" id="cd16499">
    <property type="entry name" value="RING-HC_Bre1-like"/>
    <property type="match status" value="1"/>
</dbReference>
<dbReference type="SMART" id="SM00184">
    <property type="entry name" value="RING"/>
    <property type="match status" value="1"/>
</dbReference>
<evidence type="ECO:0000256" key="8">
    <source>
        <dbReference type="ARBA" id="ARBA00022833"/>
    </source>
</evidence>
<dbReference type="GO" id="GO:0033503">
    <property type="term" value="C:HULC complex"/>
    <property type="evidence" value="ECO:0007669"/>
    <property type="project" value="TreeGrafter"/>
</dbReference>
<sequence>MKRALAERAKQSGIPIGVSTPSVPSMQEMSPSLDAPSLEAPSQPLLQPTIHNQDINGTAFAPQMHAKEEPPRAPSLLQDHNLTKIVISEQEDGENRTLVSATDTTTQSKLVPSPRPSPSPRPKKRLRDSSTEKFKQLQEEDEDDSSASAFYLKHQNRALSSELRSVKYQLSRLERERDYRRTQCSEALKSINSLNSIWRQLESSLGQGGDAPSSCDAASISFATPPLSTGSGTSVELIGAFVNSLARLGDTSSSKVRGEVDMGEEKKIIAKDEDEMDTEEDPTLNATEGTAGWNDLSQITENIAKRASILQSAIWSLLQKFSKTPALNGEVVLPPSNAELRDKIILLESENASLQQQIEEIARSRDEVTESDRRVRRGLYRLAAGRVQLKEVLKAVASDDEDKEAAAAAWMEAGPMPTPGLPLTKSASMASVVNSAGENANPEDGKESAIASEEVAQLKKQVAELNEVAVARDEQIKQLLSEREEQLKRINTLVLEENETSEKVLSPEEVRQSDLFLQLSAELAAKERKLLELEEKMKQIKEEWSKALANAELSKQAMEDLQSKHLKRWAELAQENPDIGPAEEGGEIVGTTKAEEIVTLQHKLTQALENVRQAVATRKTLDEAIAMNDSLQAKVDEFKSKYTALQAEKAARAANAPDTTESNGTSGSNNSTKEKSGDHTSSSNQSSEKSDRSSDKLHRDYKRARKELAAATASKEAAKAKLERMEKEKDFLNQMNARLLKQSAEKDEINAKSLSTILHLKQLTEQISKERDNLEQQVKSAEQLALAARLASNARERVAEEFEKERKALEDQVKDWERKCNDLAQEKALAEGKLSQEKLKMSKVIADAQKAKERCEELASESTKLQEEKQKMIESLALAQREASEASILSQRLAESQGGGMVSGFTAEQLNTQVTVLKNRLACPVCNVRDKKCILLRCRHMFCKQCVDENVKNRSRKCPACGGRFDTKDVADVWL</sequence>
<evidence type="ECO:0000313" key="17">
    <source>
        <dbReference type="Proteomes" id="UP000693970"/>
    </source>
</evidence>
<feature type="coiled-coil region" evidence="12">
    <location>
        <begin position="448"/>
        <end position="561"/>
    </location>
</feature>
<feature type="region of interest" description="Disordered" evidence="13">
    <location>
        <begin position="1"/>
        <end position="146"/>
    </location>
</feature>
<reference evidence="16" key="1">
    <citation type="journal article" date="2021" name="Sci. Rep.">
        <title>Diploid genomic architecture of Nitzschia inconspicua, an elite biomass production diatom.</title>
        <authorList>
            <person name="Oliver A."/>
            <person name="Podell S."/>
            <person name="Pinowska A."/>
            <person name="Traller J.C."/>
            <person name="Smith S.R."/>
            <person name="McClure R."/>
            <person name="Beliaev A."/>
            <person name="Bohutskyi P."/>
            <person name="Hill E.A."/>
            <person name="Rabines A."/>
            <person name="Zheng H."/>
            <person name="Allen L.Z."/>
            <person name="Kuo A."/>
            <person name="Grigoriev I.V."/>
            <person name="Allen A.E."/>
            <person name="Hazlebeck D."/>
            <person name="Allen E.E."/>
        </authorList>
    </citation>
    <scope>NUCLEOTIDE SEQUENCE</scope>
    <source>
        <strain evidence="16">Hildebrandi</strain>
    </source>
</reference>
<dbReference type="GO" id="GO:0008270">
    <property type="term" value="F:zinc ion binding"/>
    <property type="evidence" value="ECO:0007669"/>
    <property type="project" value="UniProtKB-KW"/>
</dbReference>
<evidence type="ECO:0000256" key="3">
    <source>
        <dbReference type="ARBA" id="ARBA00004906"/>
    </source>
</evidence>
<keyword evidence="17" id="KW-1185">Reference proteome</keyword>
<dbReference type="PANTHER" id="PTHR23163">
    <property type="entry name" value="RING FINGER PROTEIN-RELATED"/>
    <property type="match status" value="1"/>
</dbReference>
<keyword evidence="9 11" id="KW-0539">Nucleus</keyword>
<evidence type="ECO:0000256" key="2">
    <source>
        <dbReference type="ARBA" id="ARBA00004123"/>
    </source>
</evidence>
<evidence type="ECO:0000256" key="11">
    <source>
        <dbReference type="RuleBase" id="RU365038"/>
    </source>
</evidence>
<keyword evidence="8 11" id="KW-0862">Zinc</keyword>
<feature type="compositionally biased region" description="Low complexity" evidence="13">
    <location>
        <begin position="659"/>
        <end position="671"/>
    </location>
</feature>
<evidence type="ECO:0000313" key="15">
    <source>
        <dbReference type="EMBL" id="KAG7338389.1"/>
    </source>
</evidence>
<dbReference type="EMBL" id="JAGRRH010000058">
    <property type="protein sequence ID" value="KAG7338389.1"/>
    <property type="molecule type" value="Genomic_DNA"/>
</dbReference>
<dbReference type="GO" id="GO:0016567">
    <property type="term" value="P:protein ubiquitination"/>
    <property type="evidence" value="ECO:0007669"/>
    <property type="project" value="UniProtKB-UniRule"/>
</dbReference>
<dbReference type="Proteomes" id="UP000693970">
    <property type="component" value="Unassembled WGS sequence"/>
</dbReference>
<feature type="coiled-coil region" evidence="12">
    <location>
        <begin position="337"/>
        <end position="374"/>
    </location>
</feature>
<protein>
    <recommendedName>
        <fullName evidence="11">E3 ubiquitin protein ligase</fullName>
        <ecNumber evidence="11">2.3.2.27</ecNumber>
    </recommendedName>
</protein>
<dbReference type="AlphaFoldDB" id="A0A9K3PMX6"/>
<comment type="similarity">
    <text evidence="11">Belongs to the BRE1 family.</text>
</comment>
<gene>
    <name evidence="16" type="ORF">IV203_009252</name>
    <name evidence="15" type="ORF">IV203_011061</name>
</gene>
<dbReference type="PROSITE" id="PS50089">
    <property type="entry name" value="ZF_RING_2"/>
    <property type="match status" value="1"/>
</dbReference>
<feature type="compositionally biased region" description="Basic and acidic residues" evidence="13">
    <location>
        <begin position="127"/>
        <end position="138"/>
    </location>
</feature>
<feature type="compositionally biased region" description="Basic and acidic residues" evidence="13">
    <location>
        <begin position="688"/>
        <end position="698"/>
    </location>
</feature>
<feature type="coiled-coil region" evidence="12">
    <location>
        <begin position="621"/>
        <end position="648"/>
    </location>
</feature>
<feature type="compositionally biased region" description="Polar residues" evidence="13">
    <location>
        <begin position="19"/>
        <end position="30"/>
    </location>
</feature>
<feature type="compositionally biased region" description="Polar residues" evidence="13">
    <location>
        <begin position="44"/>
        <end position="56"/>
    </location>
</feature>
<dbReference type="GO" id="GO:0005634">
    <property type="term" value="C:nucleus"/>
    <property type="evidence" value="ECO:0007669"/>
    <property type="project" value="UniProtKB-SubCell"/>
</dbReference>
<dbReference type="EMBL" id="JAGRRH010000017">
    <property type="protein sequence ID" value="KAG7353203.1"/>
    <property type="molecule type" value="Genomic_DNA"/>
</dbReference>
<accession>A0A9K3PMX6</accession>
<evidence type="ECO:0000256" key="12">
    <source>
        <dbReference type="SAM" id="Coils"/>
    </source>
</evidence>
<dbReference type="InterPro" id="IPR001841">
    <property type="entry name" value="Znf_RING"/>
</dbReference>
<keyword evidence="5 11" id="KW-0479">Metal-binding</keyword>
<name>A0A9K3PMX6_9STRA</name>
<evidence type="ECO:0000256" key="5">
    <source>
        <dbReference type="ARBA" id="ARBA00022723"/>
    </source>
</evidence>
<comment type="catalytic activity">
    <reaction evidence="1 11">
        <text>S-ubiquitinyl-[E2 ubiquitin-conjugating enzyme]-L-cysteine + [acceptor protein]-L-lysine = [E2 ubiquitin-conjugating enzyme]-L-cysteine + N(6)-ubiquitinyl-[acceptor protein]-L-lysine.</text>
        <dbReference type="EC" id="2.3.2.27"/>
    </reaction>
</comment>
<dbReference type="InterPro" id="IPR017907">
    <property type="entry name" value="Znf_RING_CS"/>
</dbReference>
<comment type="caution">
    <text evidence="16">The sequence shown here is derived from an EMBL/GenBank/DDBJ whole genome shotgun (WGS) entry which is preliminary data.</text>
</comment>
<keyword evidence="7 11" id="KW-0833">Ubl conjugation pathway</keyword>
<feature type="domain" description="RING-type" evidence="14">
    <location>
        <begin position="923"/>
        <end position="961"/>
    </location>
</feature>
<keyword evidence="11 12" id="KW-0175">Coiled coil</keyword>
<evidence type="ECO:0000313" key="16">
    <source>
        <dbReference type="EMBL" id="KAG7353203.1"/>
    </source>
</evidence>
<dbReference type="OrthoDB" id="10266039at2759"/>
<evidence type="ECO:0000256" key="13">
    <source>
        <dbReference type="SAM" id="MobiDB-lite"/>
    </source>
</evidence>
<evidence type="ECO:0000256" key="6">
    <source>
        <dbReference type="ARBA" id="ARBA00022771"/>
    </source>
</evidence>
<evidence type="ECO:0000256" key="9">
    <source>
        <dbReference type="ARBA" id="ARBA00023242"/>
    </source>
</evidence>
<evidence type="ECO:0000256" key="4">
    <source>
        <dbReference type="ARBA" id="ARBA00022679"/>
    </source>
</evidence>
<reference evidence="16" key="2">
    <citation type="submission" date="2021-04" db="EMBL/GenBank/DDBJ databases">
        <authorList>
            <person name="Podell S."/>
        </authorList>
    </citation>
    <scope>NUCLEOTIDE SEQUENCE</scope>
    <source>
        <strain evidence="16">Hildebrandi</strain>
    </source>
</reference>
<proteinExistence type="inferred from homology"/>
<dbReference type="GO" id="GO:0006325">
    <property type="term" value="P:chromatin organization"/>
    <property type="evidence" value="ECO:0007669"/>
    <property type="project" value="UniProtKB-KW"/>
</dbReference>
<dbReference type="PANTHER" id="PTHR23163:SF0">
    <property type="entry name" value="E3 UBIQUITIN-PROTEIN LIGASE BRE1"/>
    <property type="match status" value="1"/>
</dbReference>
<keyword evidence="11" id="KW-0156">Chromatin regulator</keyword>
<comment type="pathway">
    <text evidence="3 11">Protein modification; protein ubiquitination.</text>
</comment>
<dbReference type="InterPro" id="IPR013956">
    <property type="entry name" value="E3_ubiquit_lig_Bre1"/>
</dbReference>
<dbReference type="EC" id="2.3.2.27" evidence="11"/>
<keyword evidence="4 11" id="KW-0808">Transferase</keyword>
<dbReference type="Pfam" id="PF13920">
    <property type="entry name" value="zf-C3HC4_3"/>
    <property type="match status" value="1"/>
</dbReference>
<feature type="compositionally biased region" description="Polar residues" evidence="13">
    <location>
        <begin position="97"/>
        <end position="107"/>
    </location>
</feature>
<keyword evidence="6 10" id="KW-0863">Zinc-finger</keyword>
<feature type="compositionally biased region" description="Basic and acidic residues" evidence="13">
    <location>
        <begin position="1"/>
        <end position="10"/>
    </location>
</feature>
<feature type="region of interest" description="Disordered" evidence="13">
    <location>
        <begin position="649"/>
        <end position="698"/>
    </location>
</feature>